<evidence type="ECO:0000256" key="1">
    <source>
        <dbReference type="ARBA" id="ARBA00004572"/>
    </source>
</evidence>
<protein>
    <submittedName>
        <fullName evidence="7">P-loop containing nucleoside triphosphate hydrolase protein</fullName>
    </submittedName>
</protein>
<dbReference type="InterPro" id="IPR027417">
    <property type="entry name" value="P-loop_NTPase"/>
</dbReference>
<dbReference type="InterPro" id="IPR003593">
    <property type="entry name" value="AAA+_ATPase"/>
</dbReference>
<dbReference type="GO" id="GO:0005741">
    <property type="term" value="C:mitochondrial outer membrane"/>
    <property type="evidence" value="ECO:0007669"/>
    <property type="project" value="UniProtKB-SubCell"/>
</dbReference>
<dbReference type="GO" id="GO:0016887">
    <property type="term" value="F:ATP hydrolysis activity"/>
    <property type="evidence" value="ECO:0007669"/>
    <property type="project" value="InterPro"/>
</dbReference>
<feature type="region of interest" description="Disordered" evidence="5">
    <location>
        <begin position="218"/>
        <end position="274"/>
    </location>
</feature>
<evidence type="ECO:0000259" key="6">
    <source>
        <dbReference type="SMART" id="SM00382"/>
    </source>
</evidence>
<dbReference type="CDD" id="cd19481">
    <property type="entry name" value="RecA-like_protease"/>
    <property type="match status" value="1"/>
</dbReference>
<dbReference type="Pfam" id="PF00004">
    <property type="entry name" value="AAA"/>
    <property type="match status" value="1"/>
</dbReference>
<feature type="domain" description="AAA+ ATPase" evidence="6">
    <location>
        <begin position="584"/>
        <end position="715"/>
    </location>
</feature>
<dbReference type="InterPro" id="IPR003959">
    <property type="entry name" value="ATPase_AAA_core"/>
</dbReference>
<feature type="compositionally biased region" description="Polar residues" evidence="5">
    <location>
        <begin position="242"/>
        <end position="258"/>
    </location>
</feature>
<gene>
    <name evidence="7" type="ORF">BDV26DRAFT_286610</name>
</gene>
<evidence type="ECO:0000256" key="2">
    <source>
        <dbReference type="ARBA" id="ARBA00022741"/>
    </source>
</evidence>
<reference evidence="7 8" key="1">
    <citation type="submission" date="2019-04" db="EMBL/GenBank/DDBJ databases">
        <title>Friends and foes A comparative genomics studyof 23 Aspergillus species from section Flavi.</title>
        <authorList>
            <consortium name="DOE Joint Genome Institute"/>
            <person name="Kjaerbolling I."/>
            <person name="Vesth T."/>
            <person name="Frisvad J.C."/>
            <person name="Nybo J.L."/>
            <person name="Theobald S."/>
            <person name="Kildgaard S."/>
            <person name="Isbrandt T."/>
            <person name="Kuo A."/>
            <person name="Sato A."/>
            <person name="Lyhne E.K."/>
            <person name="Kogle M.E."/>
            <person name="Wiebenga A."/>
            <person name="Kun R.S."/>
            <person name="Lubbers R.J."/>
            <person name="Makela M.R."/>
            <person name="Barry K."/>
            <person name="Chovatia M."/>
            <person name="Clum A."/>
            <person name="Daum C."/>
            <person name="Haridas S."/>
            <person name="He G."/>
            <person name="LaButti K."/>
            <person name="Lipzen A."/>
            <person name="Mondo S."/>
            <person name="Riley R."/>
            <person name="Salamov A."/>
            <person name="Simmons B.A."/>
            <person name="Magnuson J.K."/>
            <person name="Henrissat B."/>
            <person name="Mortensen U.H."/>
            <person name="Larsen T.O."/>
            <person name="Devries R.P."/>
            <person name="Grigoriev I.V."/>
            <person name="Machida M."/>
            <person name="Baker S.E."/>
            <person name="Andersen M.R."/>
        </authorList>
    </citation>
    <scope>NUCLEOTIDE SEQUENCE [LARGE SCALE GENOMIC DNA]</scope>
    <source>
        <strain evidence="7 8">IBT 29228</strain>
    </source>
</reference>
<dbReference type="OrthoDB" id="39734at2759"/>
<evidence type="ECO:0000256" key="3">
    <source>
        <dbReference type="ARBA" id="ARBA00022787"/>
    </source>
</evidence>
<dbReference type="SMART" id="SM00382">
    <property type="entry name" value="AAA"/>
    <property type="match status" value="1"/>
</dbReference>
<dbReference type="PANTHER" id="PTHR45644:SF56">
    <property type="entry name" value="AAA ATPASE, PUTATIVE (AFU_ORTHOLOGUE AFUA_2G12920)-RELATED"/>
    <property type="match status" value="1"/>
</dbReference>
<evidence type="ECO:0000256" key="5">
    <source>
        <dbReference type="SAM" id="MobiDB-lite"/>
    </source>
</evidence>
<keyword evidence="2" id="KW-0547">Nucleotide-binding</keyword>
<dbReference type="Pfam" id="PF17862">
    <property type="entry name" value="AAA_lid_3"/>
    <property type="match status" value="1"/>
</dbReference>
<sequence>MTDTSNETQVKSTYNVPDWFVKDNIKTPTEQGKSKIAIVKNPSPTIESQQDPEKYELHEDLYADFRDMVAGTILIKNEDSPATLVLDPDQPSLALQARSLVYGTAILTHLAGELNATLVNLDIGDLRNLACDFFIQDTTTSESQNTGTNGEISNGEDRTSSLEGVGDSQGCPTPPSSTSDDSGVHVLDETTKSARNEISGIDDAGERGELADNQVVERNEEHKQDEKQEEQNDEANDKPNEEQNQTQKSPKNQNINTSDLEDDEETISRLNGLKGKPDVDTILDIFFTSRCEKHTKKGSFHRTKRSIQSIMEAAWKKSRSMSSSLTTNKPPVIIHLRGARSIRTAKNGTKILKNLRQVVQDYRQKQVPVLIITTVVEEQTVIMNRKLLTSNVSAVQFNLDTPMLSKYEESFEEEEKRHTIQQRNITMKQHLRLDRNYRVWSHLLPHDLVFDLSDIPINYHLPDLTRTANQIAGSFMTKGMLQMQDIRDIVARSIRLENENHQSPESPEEDKHHNTVSDRLEEIRGSCNKYEQNLFTKVIDTEKQKVTYDDVVVENSIKDTMKYLIRLSQVHLEGTSQALVDSVNIKGALLYGPPGTGKTQLVRAMANDSNSSMIVITASDIESKWVGQTEKNISAAFSLARKLSPCILFIDEVDALLYRRSSCDQSWRRESLTQFLQEMDGLSNNKDTPFVIGATNHPMDIDEAFLRRLPYKVMFGMPGLEEREKILNIFLKEDDLDPLVSIKALAHQTEGYTGSDLRSLCGQAALDFAIEQAKSHSVNEDGTEASVKLQLGVNHFVGALRKVQPSVSVRSHREIERFSSLFDPQTKIPWP</sequence>
<evidence type="ECO:0000313" key="7">
    <source>
        <dbReference type="EMBL" id="KAE8371639.1"/>
    </source>
</evidence>
<keyword evidence="4" id="KW-0067">ATP-binding</keyword>
<dbReference type="GO" id="GO:0005524">
    <property type="term" value="F:ATP binding"/>
    <property type="evidence" value="ECO:0007669"/>
    <property type="project" value="UniProtKB-KW"/>
</dbReference>
<dbReference type="Proteomes" id="UP000326198">
    <property type="component" value="Unassembled WGS sequence"/>
</dbReference>
<dbReference type="AlphaFoldDB" id="A0A5N7ARK5"/>
<evidence type="ECO:0000256" key="4">
    <source>
        <dbReference type="ARBA" id="ARBA00022840"/>
    </source>
</evidence>
<keyword evidence="7" id="KW-0378">Hydrolase</keyword>
<keyword evidence="8" id="KW-1185">Reference proteome</keyword>
<keyword evidence="3" id="KW-0496">Mitochondrion</keyword>
<feature type="compositionally biased region" description="Polar residues" evidence="5">
    <location>
        <begin position="140"/>
        <end position="152"/>
    </location>
</feature>
<dbReference type="InterPro" id="IPR041569">
    <property type="entry name" value="AAA_lid_3"/>
</dbReference>
<dbReference type="Gene3D" id="3.40.50.300">
    <property type="entry name" value="P-loop containing nucleotide triphosphate hydrolases"/>
    <property type="match status" value="1"/>
</dbReference>
<accession>A0A5N7ARK5</accession>
<organism evidence="7 8">
    <name type="scientific">Aspergillus bertholletiae</name>
    <dbReference type="NCBI Taxonomy" id="1226010"/>
    <lineage>
        <taxon>Eukaryota</taxon>
        <taxon>Fungi</taxon>
        <taxon>Dikarya</taxon>
        <taxon>Ascomycota</taxon>
        <taxon>Pezizomycotina</taxon>
        <taxon>Eurotiomycetes</taxon>
        <taxon>Eurotiomycetidae</taxon>
        <taxon>Eurotiales</taxon>
        <taxon>Aspergillaceae</taxon>
        <taxon>Aspergillus</taxon>
        <taxon>Aspergillus subgen. Circumdati</taxon>
    </lineage>
</organism>
<keyword evidence="3" id="KW-1000">Mitochondrion outer membrane</keyword>
<evidence type="ECO:0000313" key="8">
    <source>
        <dbReference type="Proteomes" id="UP000326198"/>
    </source>
</evidence>
<feature type="region of interest" description="Disordered" evidence="5">
    <location>
        <begin position="140"/>
        <end position="184"/>
    </location>
</feature>
<name>A0A5N7ARK5_9EURO</name>
<keyword evidence="3" id="KW-0472">Membrane</keyword>
<feature type="compositionally biased region" description="Basic and acidic residues" evidence="5">
    <location>
        <begin position="218"/>
        <end position="241"/>
    </location>
</feature>
<comment type="subcellular location">
    <subcellularLocation>
        <location evidence="1">Mitochondrion outer membrane</location>
        <topology evidence="1">Single-pass membrane protein</topology>
    </subcellularLocation>
</comment>
<dbReference type="InterPro" id="IPR051701">
    <property type="entry name" value="Mito_OM_Translocase_MSP1"/>
</dbReference>
<dbReference type="EMBL" id="ML736408">
    <property type="protein sequence ID" value="KAE8371639.1"/>
    <property type="molecule type" value="Genomic_DNA"/>
</dbReference>
<dbReference type="Gene3D" id="1.10.8.60">
    <property type="match status" value="1"/>
</dbReference>
<proteinExistence type="predicted"/>
<dbReference type="PANTHER" id="PTHR45644">
    <property type="entry name" value="AAA ATPASE, PUTATIVE (AFU_ORTHOLOGUE AFUA_2G12920)-RELATED-RELATED"/>
    <property type="match status" value="1"/>
</dbReference>
<feature type="region of interest" description="Disordered" evidence="5">
    <location>
        <begin position="190"/>
        <end position="209"/>
    </location>
</feature>
<dbReference type="SUPFAM" id="SSF52540">
    <property type="entry name" value="P-loop containing nucleoside triphosphate hydrolases"/>
    <property type="match status" value="1"/>
</dbReference>